<gene>
    <name evidence="2" type="ORF">CFOL_v3_29838</name>
</gene>
<dbReference type="InParanoid" id="A0A1Q3D1Q0"/>
<keyword evidence="3" id="KW-1185">Reference proteome</keyword>
<comment type="caution">
    <text evidence="2">The sequence shown here is derived from an EMBL/GenBank/DDBJ whole genome shotgun (WGS) entry which is preliminary data.</text>
</comment>
<proteinExistence type="predicted"/>
<protein>
    <submittedName>
        <fullName evidence="2">Zf-RVT domain-containing protein</fullName>
    </submittedName>
</protein>
<dbReference type="AlphaFoldDB" id="A0A1Q3D1Q0"/>
<dbReference type="InterPro" id="IPR026960">
    <property type="entry name" value="RVT-Znf"/>
</dbReference>
<accession>A0A1Q3D1Q0</accession>
<dbReference type="EMBL" id="BDDD01003895">
    <property type="protein sequence ID" value="GAV86407.1"/>
    <property type="molecule type" value="Genomic_DNA"/>
</dbReference>
<evidence type="ECO:0000313" key="3">
    <source>
        <dbReference type="Proteomes" id="UP000187406"/>
    </source>
</evidence>
<dbReference type="PANTHER" id="PTHR33116">
    <property type="entry name" value="REVERSE TRANSCRIPTASE ZINC-BINDING DOMAIN-CONTAINING PROTEIN-RELATED-RELATED"/>
    <property type="match status" value="1"/>
</dbReference>
<evidence type="ECO:0000259" key="1">
    <source>
        <dbReference type="Pfam" id="PF13966"/>
    </source>
</evidence>
<sequence length="335" mass="38259">ILRMTLFRQDALPVKYLGFSLITSRLTKRDCAPLMEKFLARANSWTSKYLSYAGRLQLIKSTLASMQVFWCTTFSLPAAVIKECEKVMRRFLWGGNGSSHKHSLVKWSIVCLPREGGLGIKSLKSRNKVLLLKKIWDLLNDHSLWVRWSSGSLSWSWGQILHLRSLALNHLVYVCGKGDRFSLWFDPWFHGSSIYALYGHRVIYDKGMTNSGLAVIMNDQWCWPTTSPDLLQIQHRFQDTPVTTSSDCIFWESVGQTFLTKRAWDSIRTLAPSIEWAKLVWHPAGISKHAFCLWLAILGPHRTLDKLSLLGIAPSACCVFNCGDNENEDHLFFAC</sequence>
<feature type="non-terminal residue" evidence="2">
    <location>
        <position position="335"/>
    </location>
</feature>
<dbReference type="OrthoDB" id="1751077at2759"/>
<evidence type="ECO:0000313" key="2">
    <source>
        <dbReference type="EMBL" id="GAV86407.1"/>
    </source>
</evidence>
<organism evidence="2 3">
    <name type="scientific">Cephalotus follicularis</name>
    <name type="common">Albany pitcher plant</name>
    <dbReference type="NCBI Taxonomy" id="3775"/>
    <lineage>
        <taxon>Eukaryota</taxon>
        <taxon>Viridiplantae</taxon>
        <taxon>Streptophyta</taxon>
        <taxon>Embryophyta</taxon>
        <taxon>Tracheophyta</taxon>
        <taxon>Spermatophyta</taxon>
        <taxon>Magnoliopsida</taxon>
        <taxon>eudicotyledons</taxon>
        <taxon>Gunneridae</taxon>
        <taxon>Pentapetalae</taxon>
        <taxon>rosids</taxon>
        <taxon>fabids</taxon>
        <taxon>Oxalidales</taxon>
        <taxon>Cephalotaceae</taxon>
        <taxon>Cephalotus</taxon>
    </lineage>
</organism>
<name>A0A1Q3D1Q0_CEPFO</name>
<feature type="domain" description="Reverse transcriptase zinc-binding" evidence="1">
    <location>
        <begin position="258"/>
        <end position="335"/>
    </location>
</feature>
<dbReference type="PANTHER" id="PTHR33116:SF76">
    <property type="entry name" value="DUF4283 DOMAIN-CONTAINING PROTEIN"/>
    <property type="match status" value="1"/>
</dbReference>
<reference evidence="3" key="1">
    <citation type="submission" date="2016-04" db="EMBL/GenBank/DDBJ databases">
        <title>Cephalotus genome sequencing.</title>
        <authorList>
            <person name="Fukushima K."/>
            <person name="Hasebe M."/>
            <person name="Fang X."/>
        </authorList>
    </citation>
    <scope>NUCLEOTIDE SEQUENCE [LARGE SCALE GENOMIC DNA]</scope>
    <source>
        <strain evidence="3">cv. St1</strain>
    </source>
</reference>
<dbReference type="Proteomes" id="UP000187406">
    <property type="component" value="Unassembled WGS sequence"/>
</dbReference>
<feature type="non-terminal residue" evidence="2">
    <location>
        <position position="1"/>
    </location>
</feature>
<dbReference type="FunCoup" id="A0A1Q3D1Q0">
    <property type="interactions" value="3"/>
</dbReference>
<dbReference type="STRING" id="3775.A0A1Q3D1Q0"/>
<dbReference type="Pfam" id="PF13966">
    <property type="entry name" value="zf-RVT"/>
    <property type="match status" value="1"/>
</dbReference>